<dbReference type="SMART" id="SM00060">
    <property type="entry name" value="FN3"/>
    <property type="match status" value="3"/>
</dbReference>
<accession>A0A6B0R3K8</accession>
<feature type="compositionally biased region" description="Pro residues" evidence="28">
    <location>
        <begin position="1084"/>
        <end position="1096"/>
    </location>
</feature>
<dbReference type="GO" id="GO:0004601">
    <property type="term" value="F:peroxidase activity"/>
    <property type="evidence" value="ECO:0007669"/>
    <property type="project" value="UniProtKB-KW"/>
</dbReference>
<evidence type="ECO:0000256" key="23">
    <source>
        <dbReference type="ARBA" id="ARBA00066993"/>
    </source>
</evidence>
<keyword evidence="7" id="KW-0963">Cytoplasm</keyword>
<dbReference type="PANTHER" id="PTHR14234">
    <property type="entry name" value="RIM BINDING PROTEIN-RELATED"/>
    <property type="match status" value="1"/>
</dbReference>
<dbReference type="GO" id="GO:0020037">
    <property type="term" value="F:heme binding"/>
    <property type="evidence" value="ECO:0007669"/>
    <property type="project" value="InterPro"/>
</dbReference>
<feature type="region of interest" description="Disordered" evidence="28">
    <location>
        <begin position="248"/>
        <end position="308"/>
    </location>
</feature>
<evidence type="ECO:0000256" key="20">
    <source>
        <dbReference type="ARBA" id="ARBA00023324"/>
    </source>
</evidence>
<keyword evidence="13" id="KW-0106">Calcium</keyword>
<dbReference type="InterPro" id="IPR036028">
    <property type="entry name" value="SH3-like_dom_sf"/>
</dbReference>
<keyword evidence="15 25" id="KW-0408">Iron</keyword>
<feature type="region of interest" description="Disordered" evidence="28">
    <location>
        <begin position="1831"/>
        <end position="1858"/>
    </location>
</feature>
<keyword evidence="19" id="KW-0458">Lysosome</keyword>
<dbReference type="SUPFAM" id="SSF50044">
    <property type="entry name" value="SH3-domain"/>
    <property type="match status" value="3"/>
</dbReference>
<dbReference type="InterPro" id="IPR040325">
    <property type="entry name" value="RIMBP1/2/3"/>
</dbReference>
<evidence type="ECO:0000256" key="5">
    <source>
        <dbReference type="ARBA" id="ARBA00010749"/>
    </source>
</evidence>
<feature type="region of interest" description="Disordered" evidence="28">
    <location>
        <begin position="1"/>
        <end position="98"/>
    </location>
</feature>
<feature type="compositionally biased region" description="Acidic residues" evidence="28">
    <location>
        <begin position="1505"/>
        <end position="1514"/>
    </location>
</feature>
<dbReference type="GO" id="GO:0006979">
    <property type="term" value="P:response to oxidative stress"/>
    <property type="evidence" value="ECO:0007669"/>
    <property type="project" value="InterPro"/>
</dbReference>
<comment type="similarity">
    <text evidence="5">Belongs to the RIMBP family.</text>
</comment>
<dbReference type="CDD" id="cd12014">
    <property type="entry name" value="SH3_RIM-BP_1"/>
    <property type="match status" value="1"/>
</dbReference>
<evidence type="ECO:0000256" key="10">
    <source>
        <dbReference type="ARBA" id="ARBA00022723"/>
    </source>
</evidence>
<evidence type="ECO:0000256" key="8">
    <source>
        <dbReference type="ARBA" id="ARBA00022559"/>
    </source>
</evidence>
<evidence type="ECO:0000256" key="11">
    <source>
        <dbReference type="ARBA" id="ARBA00022729"/>
    </source>
</evidence>
<feature type="region of interest" description="Disordered" evidence="28">
    <location>
        <begin position="1213"/>
        <end position="1246"/>
    </location>
</feature>
<evidence type="ECO:0000256" key="19">
    <source>
        <dbReference type="ARBA" id="ARBA00023228"/>
    </source>
</evidence>
<gene>
    <name evidence="31" type="ORF">E5288_WYG020675</name>
</gene>
<evidence type="ECO:0000256" key="28">
    <source>
        <dbReference type="SAM" id="MobiDB-lite"/>
    </source>
</evidence>
<keyword evidence="8" id="KW-0575">Peroxidase</keyword>
<dbReference type="CDD" id="cd00063">
    <property type="entry name" value="FN3"/>
    <property type="match status" value="1"/>
</dbReference>
<evidence type="ECO:0000313" key="31">
    <source>
        <dbReference type="EMBL" id="MXQ84445.1"/>
    </source>
</evidence>
<comment type="subunit">
    <text evidence="22">Homodimer; disulfide-linked. Each monomer consists of a light and a heavy chain. Found in a complex with CP and LTF; interacts directly with CP, which protects CP antioxidant properties by MPO.</text>
</comment>
<evidence type="ECO:0000256" key="6">
    <source>
        <dbReference type="ARBA" id="ARBA00022443"/>
    </source>
</evidence>
<keyword evidence="17" id="KW-1015">Disulfide bond</keyword>
<comment type="caution">
    <text evidence="31">The sequence shown here is derived from an EMBL/GenBank/DDBJ whole genome shotgun (WGS) entry which is preliminary data.</text>
</comment>
<organism evidence="31 32">
    <name type="scientific">Bos mutus</name>
    <name type="common">wild yak</name>
    <dbReference type="NCBI Taxonomy" id="72004"/>
    <lineage>
        <taxon>Eukaryota</taxon>
        <taxon>Metazoa</taxon>
        <taxon>Chordata</taxon>
        <taxon>Craniata</taxon>
        <taxon>Vertebrata</taxon>
        <taxon>Euteleostomi</taxon>
        <taxon>Mammalia</taxon>
        <taxon>Eutheria</taxon>
        <taxon>Laurasiatheria</taxon>
        <taxon>Artiodactyla</taxon>
        <taxon>Ruminantia</taxon>
        <taxon>Pecora</taxon>
        <taxon>Bovidae</taxon>
        <taxon>Bovinae</taxon>
        <taxon>Bos</taxon>
    </lineage>
</organism>
<dbReference type="InterPro" id="IPR057950">
    <property type="entry name" value="RIMB1/RIM3A-C-like_N"/>
</dbReference>
<comment type="catalytic activity">
    <reaction evidence="21">
        <text>chloride + H2O2 + H(+) = hypochlorous acid + H2O</text>
        <dbReference type="Rhea" id="RHEA:28218"/>
        <dbReference type="ChEBI" id="CHEBI:15377"/>
        <dbReference type="ChEBI" id="CHEBI:15378"/>
        <dbReference type="ChEBI" id="CHEBI:16240"/>
        <dbReference type="ChEBI" id="CHEBI:17996"/>
        <dbReference type="ChEBI" id="CHEBI:24757"/>
        <dbReference type="EC" id="1.11.2.2"/>
    </reaction>
</comment>
<dbReference type="Pfam" id="PF03098">
    <property type="entry name" value="An_peroxidase"/>
    <property type="match status" value="1"/>
</dbReference>
<reference evidence="31" key="1">
    <citation type="submission" date="2019-10" db="EMBL/GenBank/DDBJ databases">
        <title>The sequence and de novo assembly of the wild yak genome.</title>
        <authorList>
            <person name="Liu Y."/>
        </authorList>
    </citation>
    <scope>NUCLEOTIDE SEQUENCE [LARGE SCALE GENOMIC DNA]</scope>
    <source>
        <strain evidence="31">WY2019</strain>
    </source>
</reference>
<evidence type="ECO:0000256" key="24">
    <source>
        <dbReference type="ARBA" id="ARBA00074280"/>
    </source>
</evidence>
<keyword evidence="32" id="KW-1185">Reference proteome</keyword>
<keyword evidence="14" id="KW-0560">Oxidoreductase</keyword>
<dbReference type="Gene3D" id="2.30.30.40">
    <property type="entry name" value="SH3 Domains"/>
    <property type="match status" value="3"/>
</dbReference>
<evidence type="ECO:0000256" key="15">
    <source>
        <dbReference type="ARBA" id="ARBA00023004"/>
    </source>
</evidence>
<dbReference type="Pfam" id="PF14604">
    <property type="entry name" value="SH3_9"/>
    <property type="match status" value="1"/>
</dbReference>
<dbReference type="EC" id="1.11.2.2" evidence="23"/>
<dbReference type="GO" id="GO:0006952">
    <property type="term" value="P:defense response"/>
    <property type="evidence" value="ECO:0007669"/>
    <property type="project" value="UniProtKB-ARBA"/>
</dbReference>
<dbReference type="InterPro" id="IPR019791">
    <property type="entry name" value="Haem_peroxidase_animal"/>
</dbReference>
<comment type="subcellular location">
    <subcellularLocation>
        <location evidence="4">Cytoplasm</location>
    </subcellularLocation>
    <subcellularLocation>
        <location evidence="3">Lysosome</location>
    </subcellularLocation>
</comment>
<evidence type="ECO:0000256" key="1">
    <source>
        <dbReference type="ARBA" id="ARBA00001913"/>
    </source>
</evidence>
<dbReference type="FunFam" id="2.30.30.40:FF:000006">
    <property type="entry name" value="RIMS-binding protein 2 isoform X1"/>
    <property type="match status" value="1"/>
</dbReference>
<keyword evidence="27" id="KW-0175">Coiled coil</keyword>
<dbReference type="InterPro" id="IPR035755">
    <property type="entry name" value="RIM-BP_SH3_3"/>
</dbReference>
<keyword evidence="10 25" id="KW-0479">Metal-binding</keyword>
<dbReference type="GO" id="GO:0030156">
    <property type="term" value="F:benzodiazepine receptor binding"/>
    <property type="evidence" value="ECO:0007669"/>
    <property type="project" value="TreeGrafter"/>
</dbReference>
<dbReference type="InterPro" id="IPR013783">
    <property type="entry name" value="Ig-like_fold"/>
</dbReference>
<feature type="compositionally biased region" description="Low complexity" evidence="28">
    <location>
        <begin position="248"/>
        <end position="261"/>
    </location>
</feature>
<evidence type="ECO:0000256" key="16">
    <source>
        <dbReference type="ARBA" id="ARBA00023097"/>
    </source>
</evidence>
<keyword evidence="12" id="KW-0677">Repeat</keyword>
<feature type="region of interest" description="Disordered" evidence="28">
    <location>
        <begin position="1731"/>
        <end position="1769"/>
    </location>
</feature>
<dbReference type="InterPro" id="IPR036116">
    <property type="entry name" value="FN3_sf"/>
</dbReference>
<dbReference type="SUPFAM" id="SSF49265">
    <property type="entry name" value="Fibronectin type III"/>
    <property type="match status" value="1"/>
</dbReference>
<dbReference type="PANTHER" id="PTHR14234:SF20">
    <property type="entry name" value="PERIPHERAL-TYPE BENZODIAZEPINE RECEPTOR-ASSOCIATED PROTEIN 1"/>
    <property type="match status" value="1"/>
</dbReference>
<evidence type="ECO:0000256" key="22">
    <source>
        <dbReference type="ARBA" id="ARBA00062550"/>
    </source>
</evidence>
<evidence type="ECO:0000256" key="27">
    <source>
        <dbReference type="SAM" id="Coils"/>
    </source>
</evidence>
<comment type="cofactor">
    <cofactor evidence="1">
        <name>Ca(2+)</name>
        <dbReference type="ChEBI" id="CHEBI:29108"/>
    </cofactor>
</comment>
<feature type="domain" description="SH3" evidence="29">
    <location>
        <begin position="1632"/>
        <end position="1700"/>
    </location>
</feature>
<dbReference type="InterPro" id="IPR057884">
    <property type="entry name" value="FN3_RIM-BP1/2/3"/>
</dbReference>
<dbReference type="Gene3D" id="1.10.640.10">
    <property type="entry name" value="Haem peroxidase domain superfamily, animal type"/>
    <property type="match status" value="1"/>
</dbReference>
<dbReference type="InterPro" id="IPR010255">
    <property type="entry name" value="Haem_peroxidase_sf"/>
</dbReference>
<evidence type="ECO:0000259" key="30">
    <source>
        <dbReference type="PROSITE" id="PS50853"/>
    </source>
</evidence>
<keyword evidence="9 25" id="KW-0349">Heme</keyword>
<feature type="compositionally biased region" description="Low complexity" evidence="28">
    <location>
        <begin position="1444"/>
        <end position="1475"/>
    </location>
</feature>
<evidence type="ECO:0000256" key="13">
    <source>
        <dbReference type="ARBA" id="ARBA00022837"/>
    </source>
</evidence>
<evidence type="ECO:0000256" key="25">
    <source>
        <dbReference type="PIRSR" id="PIRSR619791-2"/>
    </source>
</evidence>
<feature type="coiled-coil region" evidence="27">
    <location>
        <begin position="416"/>
        <end position="511"/>
    </location>
</feature>
<evidence type="ECO:0000256" key="3">
    <source>
        <dbReference type="ARBA" id="ARBA00004371"/>
    </source>
</evidence>
<dbReference type="Pfam" id="PF25566">
    <property type="entry name" value="RIMB1_N"/>
    <property type="match status" value="1"/>
</dbReference>
<feature type="domain" description="SH3" evidence="29">
    <location>
        <begin position="644"/>
        <end position="711"/>
    </location>
</feature>
<evidence type="ECO:0000256" key="7">
    <source>
        <dbReference type="ARBA" id="ARBA00022490"/>
    </source>
</evidence>
<dbReference type="Proteomes" id="UP000322234">
    <property type="component" value="Unassembled WGS sequence"/>
</dbReference>
<sequence>MEQLTSLPSLGDPGNMERWALPAWQSWTPGRGGDAGGASPSMAGTPTDLRVGELRPEESSEPEGARSPGPVGGMEPGRTGTGLPSPARGALSSGPGCQRLEDPEAEAFSKGKLKMGFGDRPNLELLRAMGELQQRCAILKEENQMLRKSSFPETEEKVRRLKRKNAELAVIAKRLEERARKLQETNLRVVSAPMPSPGASLELCRKTLARQRARDLSETASALLAKDKQIAALQRECRELQARLTLAGKPAPLPPAAAAARGRPHQRLPGPSDPAQLPGGGAVSSPAPGTGDPHWACQPTAPGHFQATPQEDVENPAVVLGEPEKQQRVQQLESELSKKRKKCESLEQEARKKQRRCEELELQLKAAQNENARLVEENSRLSGRATEKEKVEWENAELRGQLLGVTQERDSALLKSQGLQSKLESLEQVLKHMREVTQRRQQLEVEHEQARLSLQEKREEVRRLQQAQAEAQREHEGAVQLLEVGSLEVRVRELEEQCRSQTERFSLLARELQAFRLHPGPLDLLTSALGCGAPGDSPPHPCCCSTPQPCRGSGPKDLDLPPASPGRCTPKSSETASATLAGVSRRTPAKRAESLSNSSRSESIHNSPKSCPTPEVDTASEVEELEADSVSLLPAVAEGGRGGARVQVFLARYSYNPFEGPNENPEAELPLTAGEYIYIYGSMDEDGFFEGELMDGRRGLVPSNFVERVSDDDLLASLPPELADLSHSSGPELSFLSGGGGGSSSGGQSSGGRSQPRPEDEAAGEVPSPSPPPEGLGEPPAVPYPRRLAVLKQLAHSVVLAWEPPPERVELCGYHVCVNGELRQALGSGAPPTAVLENLDLQAGPLRVSVQALTSRGGSDPLRCCLLLGARARVAPSQLRVHRLTATSAEIAWVPSNSSLAHAVYLNGEECPPARPSTYWATFCHLRPGTLYQARVEAQLPPRGSWEPGGERPEPRAATLQFTTLPAGPPDAPLDVQVEPGPSPGILIISWLPVTIDAAGTSNGVRVTGYAVYADGQKVQPGGAHLYPGSRAWVSAFSHTLGACRAVAVRTMSPHGESADSLPAPVPPALPEASWPARVPCACPRPGPEARPPLAPTSPGLGDPSSHLRYPDPHGAQEPPGAPPASPPREMAGGSSEEPPAPVSQEQAGAAVLGASGDGKASEPVLGERVPGPATSSVAKEDTEQTAGEACLAPGTTQGALAQRLPCAQACRGGDAGSGLRPRAEEDAAELGVRPGNSLVDQGRNSDLGDRGAPFCNFSHSSPLDAAPSETLAVLGASEEGLGGPPSSQAWPAPYTQPLCAPSSWAGSLVLPVALPWTRCVTLGQTLSGLPSWREATGAGEAVKEEKGPGAGSASRDPGPPAPLPPGLGCDGARPRGPGLCSSSPQPCRAGDRPEDPLGLVGGSSWRKGSGSPEKPPGRRRSPDPREHCSRLLSNGGGGSQALGRAPGPARERGGPAAAEGPRAPPDAGGRARPAPSRKCPRGRAPEPEPGLASCLSPKCLEISIEYDSEDEQETGGGDMSIASSGCLGDGEAWGAAPVGRPRAPPKAGSGPHPYPYSPAWEKGEPERRGRSATGRAKEPPPRAAESGEPRGLESPGQSGSQRRRGWAPRPGSTELAPPRSPPEASLALRDLPVRVFVALFDYDPVSMSPNPDAGEEELPFREGQILKVFGDKDADGFYQGEGGGRWGYIPCNMVAEVAVDSPAGTQQLLQRGHLSPEVLAEGSGNGLFVYSAAHTAGPPPKPRRSKKGGPESSSPPPPGPPALASSAGLKAPHSMVAAFDYNPRESSPNMDVEAELPFRAGDVITVFGAMDDDGFYYGELNGQRGLVPSNFLEGPGPEAGGSDREPGAAPSEGQVTAPGEVDTSVVLTCMEEAKRLVDKVYKERRESIKQRLHSGLASPMELLSYFKQPVAATRTAVRAADYLHVALSLLERKLRALWPGRFNVTDVLTPAQLNLLSKTSGCAHQDLGVSCPEKDEYRTITGQCNNRRSPTLGASNRAFVRWLPAEYEDGFSLPFGWTPRVKRNGFPVPLARAVSNEIVRFPTEKLTPDQQRSLMFMQWGQLLDHDLDFSPEPAARVSFLTGINCETSCLQQPPCFPLKIPPNDPRIKNQQDCIPFFRSSPACTHSNITIRNQINALTSFVDASMVYGSEDPLAMRLRNLTNQLGLLAVNTRFQDNGRALLPFDTLRHDPCRLTNRSANIPCFLAGDSRASEMPELTSMHTLFVREHNRLAKELKRLNAHWNGERLYQEARKIVGAMVQIITYRDYLPLVLGPEAMRKYLRPYCSYNDSVDPRISNVFTNAFRYGHTLIQPFMFRLNSRYQPMQPNPRVPLSRVFFASWRVVLEGGIDPILRGLMATPAKLNRQNQIAVDEIRERLFEQVMRIGLDLPALNMQRSRDHGLPGYNAWRRFCGLPVPNTVGELGTVLRNLDLARRLMKLYQTPNNIDIWIGGVAEPLNKNGRVGPLLACLIGTQFRKLRDGDRFWWQNKGVFSKKQQQALAKISLPRIICDNTGITFVSKNNIFMSNRFPRDFVRCSRVPALNLAPWRERR</sequence>
<dbReference type="Pfam" id="PF07653">
    <property type="entry name" value="SH3_2"/>
    <property type="match status" value="2"/>
</dbReference>
<evidence type="ECO:0000313" key="32">
    <source>
        <dbReference type="Proteomes" id="UP000322234"/>
    </source>
</evidence>
<keyword evidence="18" id="KW-0325">Glycoprotein</keyword>
<dbReference type="PROSITE" id="PS50853">
    <property type="entry name" value="FN3"/>
    <property type="match status" value="1"/>
</dbReference>
<evidence type="ECO:0000256" key="4">
    <source>
        <dbReference type="ARBA" id="ARBA00004496"/>
    </source>
</evidence>
<feature type="compositionally biased region" description="Basic and acidic residues" evidence="28">
    <location>
        <begin position="1562"/>
        <end position="1592"/>
    </location>
</feature>
<feature type="binding site" description="axial binding residue" evidence="25">
    <location>
        <position position="2307"/>
    </location>
    <ligand>
        <name>heme b</name>
        <dbReference type="ChEBI" id="CHEBI:60344"/>
    </ligand>
    <ligandPart>
        <name>Fe</name>
        <dbReference type="ChEBI" id="CHEBI:18248"/>
    </ligandPart>
</feature>
<dbReference type="PROSITE" id="PS50292">
    <property type="entry name" value="PEROXIDASE_3"/>
    <property type="match status" value="1"/>
</dbReference>
<dbReference type="GO" id="GO:0042744">
    <property type="term" value="P:hydrogen peroxide catabolic process"/>
    <property type="evidence" value="ECO:0007669"/>
    <property type="project" value="UniProtKB-KW"/>
</dbReference>
<feature type="compositionally biased region" description="Low complexity" evidence="28">
    <location>
        <begin position="594"/>
        <end position="607"/>
    </location>
</feature>
<evidence type="ECO:0000259" key="29">
    <source>
        <dbReference type="PROSITE" id="PS50002"/>
    </source>
</evidence>
<dbReference type="SUPFAM" id="SSF48113">
    <property type="entry name" value="Heme-dependent peroxidases"/>
    <property type="match status" value="1"/>
</dbReference>
<feature type="coiled-coil region" evidence="27">
    <location>
        <begin position="322"/>
        <end position="384"/>
    </location>
</feature>
<feature type="compositionally biased region" description="Basic and acidic residues" evidence="28">
    <location>
        <begin position="1421"/>
        <end position="1430"/>
    </location>
</feature>
<dbReference type="CDD" id="cd09824">
    <property type="entry name" value="myeloperoxidase_like"/>
    <property type="match status" value="1"/>
</dbReference>
<dbReference type="FunFam" id="1.10.640.10:FF:000030">
    <property type="entry name" value="Myeloperoxidase"/>
    <property type="match status" value="1"/>
</dbReference>
<dbReference type="InterPro" id="IPR003961">
    <property type="entry name" value="FN3_dom"/>
</dbReference>
<keyword evidence="20" id="KW-0376">Hydrogen peroxide</keyword>
<feature type="compositionally biased region" description="Gly residues" evidence="28">
    <location>
        <begin position="737"/>
        <end position="750"/>
    </location>
</feature>
<feature type="region of interest" description="Disordered" evidence="28">
    <location>
        <begin position="1084"/>
        <end position="1187"/>
    </location>
</feature>
<dbReference type="PROSITE" id="PS50002">
    <property type="entry name" value="SH3"/>
    <property type="match status" value="3"/>
</dbReference>
<keyword evidence="16" id="KW-0558">Oxidation</keyword>
<name>A0A6B0R3K8_9CETA</name>
<dbReference type="InterPro" id="IPR037120">
    <property type="entry name" value="Haem_peroxidase_sf_animal"/>
</dbReference>
<dbReference type="GO" id="GO:0006082">
    <property type="term" value="P:organic acid metabolic process"/>
    <property type="evidence" value="ECO:0007669"/>
    <property type="project" value="UniProtKB-ARBA"/>
</dbReference>
<protein>
    <recommendedName>
        <fullName evidence="24">Myeloperoxidase</fullName>
        <ecNumber evidence="23">1.11.2.2</ecNumber>
    </recommendedName>
</protein>
<dbReference type="FunFam" id="2.30.30.40:FF:000023">
    <property type="entry name" value="RIMS-binding protein 2 isoform F"/>
    <property type="match status" value="1"/>
</dbReference>
<dbReference type="CDD" id="cd12012">
    <property type="entry name" value="SH3_RIM-BP_2"/>
    <property type="match status" value="1"/>
</dbReference>
<dbReference type="FunFam" id="2.60.40.10:FF:000072">
    <property type="entry name" value="RIMS-binding protein 2 isoform X1"/>
    <property type="match status" value="1"/>
</dbReference>
<dbReference type="CDD" id="cd12013">
    <property type="entry name" value="SH3_RIM-BP_3"/>
    <property type="match status" value="1"/>
</dbReference>
<evidence type="ECO:0000256" key="2">
    <source>
        <dbReference type="ARBA" id="ARBA00001970"/>
    </source>
</evidence>
<keyword evidence="6 26" id="KW-0728">SH3 domain</keyword>
<evidence type="ECO:0000256" key="21">
    <source>
        <dbReference type="ARBA" id="ARBA00050597"/>
    </source>
</evidence>
<feature type="domain" description="SH3" evidence="29">
    <location>
        <begin position="1771"/>
        <end position="1838"/>
    </location>
</feature>
<dbReference type="GO" id="GO:0005739">
    <property type="term" value="C:mitochondrion"/>
    <property type="evidence" value="ECO:0007669"/>
    <property type="project" value="TreeGrafter"/>
</dbReference>
<evidence type="ECO:0000256" key="12">
    <source>
        <dbReference type="ARBA" id="ARBA00022737"/>
    </source>
</evidence>
<dbReference type="InterPro" id="IPR035753">
    <property type="entry name" value="RIM-BP_SH3_2"/>
</dbReference>
<dbReference type="SMART" id="SM00326">
    <property type="entry name" value="SH3"/>
    <property type="match status" value="3"/>
</dbReference>
<feature type="region of interest" description="Disordered" evidence="28">
    <location>
        <begin position="551"/>
        <end position="623"/>
    </location>
</feature>
<dbReference type="Pfam" id="PF25523">
    <property type="entry name" value="Ig_RIMBP2"/>
    <property type="match status" value="1"/>
</dbReference>
<proteinExistence type="inferred from homology"/>
<feature type="coiled-coil region" evidence="27">
    <location>
        <begin position="122"/>
        <end position="192"/>
    </location>
</feature>
<keyword evidence="11" id="KW-0732">Signal</keyword>
<comment type="cofactor">
    <cofactor evidence="2">
        <name>heme b</name>
        <dbReference type="ChEBI" id="CHEBI:60344"/>
    </cofactor>
</comment>
<dbReference type="GO" id="GO:0046872">
    <property type="term" value="F:metal ion binding"/>
    <property type="evidence" value="ECO:0007669"/>
    <property type="project" value="UniProtKB-KW"/>
</dbReference>
<feature type="domain" description="Fibronectin type-III" evidence="30">
    <location>
        <begin position="875"/>
        <end position="967"/>
    </location>
</feature>
<dbReference type="EMBL" id="VBQZ03000021">
    <property type="protein sequence ID" value="MXQ84445.1"/>
    <property type="molecule type" value="Genomic_DNA"/>
</dbReference>
<dbReference type="InterPro" id="IPR001452">
    <property type="entry name" value="SH3_domain"/>
</dbReference>
<evidence type="ECO:0000256" key="26">
    <source>
        <dbReference type="PROSITE-ProRule" id="PRU00192"/>
    </source>
</evidence>
<dbReference type="PRINTS" id="PR00457">
    <property type="entry name" value="ANPEROXIDASE"/>
</dbReference>
<dbReference type="FunFam" id="2.30.30.40:FF:000016">
    <property type="entry name" value="RIMS-binding protein 2 isoform X2"/>
    <property type="match status" value="1"/>
</dbReference>
<evidence type="ECO:0000256" key="17">
    <source>
        <dbReference type="ARBA" id="ARBA00023157"/>
    </source>
</evidence>
<feature type="region of interest" description="Disordered" evidence="28">
    <location>
        <begin position="721"/>
        <end position="781"/>
    </location>
</feature>
<feature type="compositionally biased region" description="Low complexity" evidence="28">
    <location>
        <begin position="1535"/>
        <end position="1549"/>
    </location>
</feature>
<evidence type="ECO:0000256" key="9">
    <source>
        <dbReference type="ARBA" id="ARBA00022617"/>
    </source>
</evidence>
<evidence type="ECO:0000256" key="18">
    <source>
        <dbReference type="ARBA" id="ARBA00023180"/>
    </source>
</evidence>
<feature type="region of interest" description="Disordered" evidence="28">
    <location>
        <begin position="1339"/>
        <end position="1627"/>
    </location>
</feature>
<dbReference type="Gene3D" id="2.60.40.10">
    <property type="entry name" value="Immunoglobulins"/>
    <property type="match status" value="1"/>
</dbReference>
<dbReference type="GO" id="GO:0005764">
    <property type="term" value="C:lysosome"/>
    <property type="evidence" value="ECO:0007669"/>
    <property type="project" value="UniProtKB-SubCell"/>
</dbReference>
<evidence type="ECO:0000256" key="14">
    <source>
        <dbReference type="ARBA" id="ARBA00023002"/>
    </source>
</evidence>